<evidence type="ECO:0000313" key="7">
    <source>
        <dbReference type="Proteomes" id="UP001058072"/>
    </source>
</evidence>
<evidence type="ECO:0000259" key="5">
    <source>
        <dbReference type="Pfam" id="PF00849"/>
    </source>
</evidence>
<evidence type="ECO:0000256" key="4">
    <source>
        <dbReference type="RuleBase" id="RU362028"/>
    </source>
</evidence>
<accession>A0A9Q9CGJ9</accession>
<proteinExistence type="inferred from homology"/>
<dbReference type="Gene3D" id="3.30.2350.10">
    <property type="entry name" value="Pseudouridine synthase"/>
    <property type="match status" value="1"/>
</dbReference>
<dbReference type="InterPro" id="IPR020103">
    <property type="entry name" value="PsdUridine_synth_cat_dom_sf"/>
</dbReference>
<dbReference type="PANTHER" id="PTHR21600">
    <property type="entry name" value="MITOCHONDRIAL RNA PSEUDOURIDINE SYNTHASE"/>
    <property type="match status" value="1"/>
</dbReference>
<dbReference type="NCBIfam" id="TIGR00005">
    <property type="entry name" value="rluA_subfam"/>
    <property type="match status" value="1"/>
</dbReference>
<evidence type="ECO:0000256" key="3">
    <source>
        <dbReference type="PIRSR" id="PIRSR606225-1"/>
    </source>
</evidence>
<dbReference type="Proteomes" id="UP001058072">
    <property type="component" value="Chromosome"/>
</dbReference>
<evidence type="ECO:0000256" key="2">
    <source>
        <dbReference type="ARBA" id="ARBA00010876"/>
    </source>
</evidence>
<dbReference type="EMBL" id="CP071250">
    <property type="protein sequence ID" value="UUF08235.1"/>
    <property type="molecule type" value="Genomic_DNA"/>
</dbReference>
<feature type="domain" description="Pseudouridine synthase RsuA/RluA-like" evidence="5">
    <location>
        <begin position="89"/>
        <end position="235"/>
    </location>
</feature>
<dbReference type="AlphaFoldDB" id="A0A9Q9CGJ9"/>
<comment type="function">
    <text evidence="4">Responsible for synthesis of pseudouridine from uracil.</text>
</comment>
<dbReference type="SUPFAM" id="SSF55120">
    <property type="entry name" value="Pseudouridine synthase"/>
    <property type="match status" value="1"/>
</dbReference>
<keyword evidence="4" id="KW-0413">Isomerase</keyword>
<dbReference type="RefSeq" id="WP_212724690.1">
    <property type="nucleotide sequence ID" value="NZ_CP071250.1"/>
</dbReference>
<evidence type="ECO:0000256" key="1">
    <source>
        <dbReference type="ARBA" id="ARBA00000073"/>
    </source>
</evidence>
<dbReference type="GO" id="GO:0003723">
    <property type="term" value="F:RNA binding"/>
    <property type="evidence" value="ECO:0007669"/>
    <property type="project" value="InterPro"/>
</dbReference>
<organism evidence="6 7">
    <name type="scientific">Turicibacter bilis</name>
    <dbReference type="NCBI Taxonomy" id="2735723"/>
    <lineage>
        <taxon>Bacteria</taxon>
        <taxon>Bacillati</taxon>
        <taxon>Bacillota</taxon>
        <taxon>Erysipelotrichia</taxon>
        <taxon>Erysipelotrichales</taxon>
        <taxon>Turicibacteraceae</taxon>
        <taxon>Turicibacter</taxon>
    </lineage>
</organism>
<protein>
    <recommendedName>
        <fullName evidence="4">Pseudouridine synthase</fullName>
        <ecNumber evidence="4">5.4.99.-</ecNumber>
    </recommendedName>
</protein>
<dbReference type="GO" id="GO:0009982">
    <property type="term" value="F:pseudouridine synthase activity"/>
    <property type="evidence" value="ECO:0007669"/>
    <property type="project" value="InterPro"/>
</dbReference>
<dbReference type="InterPro" id="IPR006225">
    <property type="entry name" value="PsdUridine_synth_RluC/D"/>
</dbReference>
<comment type="catalytic activity">
    <reaction evidence="1 4">
        <text>a uridine in RNA = a pseudouridine in RNA</text>
        <dbReference type="Rhea" id="RHEA:48348"/>
        <dbReference type="Rhea" id="RHEA-COMP:12068"/>
        <dbReference type="Rhea" id="RHEA-COMP:12069"/>
        <dbReference type="ChEBI" id="CHEBI:65314"/>
        <dbReference type="ChEBI" id="CHEBI:65315"/>
    </reaction>
</comment>
<comment type="similarity">
    <text evidence="2 4">Belongs to the pseudouridine synthase RluA family.</text>
</comment>
<dbReference type="InterPro" id="IPR006145">
    <property type="entry name" value="PsdUridine_synth_RsuA/RluA"/>
</dbReference>
<gene>
    <name evidence="6" type="ORF">J0J70_11755</name>
</gene>
<dbReference type="CDD" id="cd02869">
    <property type="entry name" value="PseudoU_synth_RluA_like"/>
    <property type="match status" value="1"/>
</dbReference>
<dbReference type="GO" id="GO:0000455">
    <property type="term" value="P:enzyme-directed rRNA pseudouridine synthesis"/>
    <property type="evidence" value="ECO:0007669"/>
    <property type="project" value="TreeGrafter"/>
</dbReference>
<sequence>MNLTLTYTIKPEEHGTSILNFLKKQEISKKAIVATKHRGGDLQVNGEHQTVRYVLQTNDELKIIFPPEERSAGLASYELPLDIIFEDDYLLVVNKPAGIPTIPSIRHPYETLANALVHYYNQEKIESTIHFVNRLDRDTSGLLVVAKYRHIHHLMTKDVKQIKRKYYTLVKGHLTTSGTVEAPIARLQEGNVKRGVREDGDHAVTHYRVIETQGENTLIECELETGRTHQIRLHMDYLGHPLIGDTLYDDQALFLEDGHLLHSYYVSFIHPITKETYEFQTDLPKRFSI</sequence>
<feature type="active site" evidence="3">
    <location>
        <position position="136"/>
    </location>
</feature>
<dbReference type="InterPro" id="IPR006224">
    <property type="entry name" value="PsdUridine_synth_RluA-like_CS"/>
</dbReference>
<reference evidence="6" key="1">
    <citation type="submission" date="2021-03" db="EMBL/GenBank/DDBJ databases">
        <title>Comparative Genomics and Metabolomics in the genus Turicibacter.</title>
        <authorList>
            <person name="Maki J."/>
            <person name="Looft T."/>
        </authorList>
    </citation>
    <scope>NUCLEOTIDE SEQUENCE</scope>
    <source>
        <strain evidence="6">ISU324</strain>
    </source>
</reference>
<dbReference type="GO" id="GO:0140098">
    <property type="term" value="F:catalytic activity, acting on RNA"/>
    <property type="evidence" value="ECO:0007669"/>
    <property type="project" value="UniProtKB-ARBA"/>
</dbReference>
<dbReference type="InterPro" id="IPR050188">
    <property type="entry name" value="RluA_PseudoU_synthase"/>
</dbReference>
<dbReference type="Pfam" id="PF00849">
    <property type="entry name" value="PseudoU_synth_2"/>
    <property type="match status" value="1"/>
</dbReference>
<name>A0A9Q9CGJ9_9FIRM</name>
<dbReference type="PROSITE" id="PS01129">
    <property type="entry name" value="PSI_RLU"/>
    <property type="match status" value="1"/>
</dbReference>
<dbReference type="PANTHER" id="PTHR21600:SF35">
    <property type="entry name" value="PSEUDOURIDINE SYNTHASE"/>
    <property type="match status" value="1"/>
</dbReference>
<evidence type="ECO:0000313" key="6">
    <source>
        <dbReference type="EMBL" id="UUF08235.1"/>
    </source>
</evidence>
<dbReference type="EC" id="5.4.99.-" evidence="4"/>